<evidence type="ECO:0000313" key="4">
    <source>
        <dbReference type="Proteomes" id="UP000838756"/>
    </source>
</evidence>
<sequence>MYLPERVKVTEERESYSTSTVSDIKEIPHHALIVYGSKYCSGSLTGSRIVVTAASCFVNNKGETILVKVGSNSMVGSGQIISVLEYKIHEYFRYLSSLDNDIALIILKEHVRFDGNVVKAQLVESEVALRDGTPIKVSGWGGTVCIYLIITDTLSRA</sequence>
<dbReference type="OrthoDB" id="7726766at2759"/>
<dbReference type="Proteomes" id="UP000838756">
    <property type="component" value="Unassembled WGS sequence"/>
</dbReference>
<dbReference type="GO" id="GO:0004252">
    <property type="term" value="F:serine-type endopeptidase activity"/>
    <property type="evidence" value="ECO:0007669"/>
    <property type="project" value="InterPro"/>
</dbReference>
<evidence type="ECO:0000256" key="1">
    <source>
        <dbReference type="ARBA" id="ARBA00023157"/>
    </source>
</evidence>
<feature type="domain" description="Peptidase S1" evidence="2">
    <location>
        <begin position="9"/>
        <end position="157"/>
    </location>
</feature>
<dbReference type="InterPro" id="IPR009003">
    <property type="entry name" value="Peptidase_S1_PA"/>
</dbReference>
<dbReference type="PROSITE" id="PS50240">
    <property type="entry name" value="TRYPSIN_DOM"/>
    <property type="match status" value="1"/>
</dbReference>
<dbReference type="Pfam" id="PF00089">
    <property type="entry name" value="Trypsin"/>
    <property type="match status" value="1"/>
</dbReference>
<accession>A0A8S4RU32</accession>
<dbReference type="SMART" id="SM00020">
    <property type="entry name" value="Tryp_SPc"/>
    <property type="match status" value="1"/>
</dbReference>
<keyword evidence="4" id="KW-1185">Reference proteome</keyword>
<dbReference type="PANTHER" id="PTHR24250:SF27">
    <property type="entry name" value="ELASTASE 2 LIKE"/>
    <property type="match status" value="1"/>
</dbReference>
<comment type="caution">
    <text evidence="3">The sequence shown here is derived from an EMBL/GenBank/DDBJ whole genome shotgun (WGS) entry which is preliminary data.</text>
</comment>
<gene>
    <name evidence="3" type="primary">jg21064</name>
    <name evidence="3" type="ORF">PAEG_LOCUS17165</name>
</gene>
<proteinExistence type="predicted"/>
<dbReference type="InterPro" id="IPR043504">
    <property type="entry name" value="Peptidase_S1_PA_chymotrypsin"/>
</dbReference>
<dbReference type="GO" id="GO:0006508">
    <property type="term" value="P:proteolysis"/>
    <property type="evidence" value="ECO:0007669"/>
    <property type="project" value="InterPro"/>
</dbReference>
<evidence type="ECO:0000259" key="2">
    <source>
        <dbReference type="PROSITE" id="PS50240"/>
    </source>
</evidence>
<dbReference type="AlphaFoldDB" id="A0A8S4RU32"/>
<name>A0A8S4RU32_9NEOP</name>
<evidence type="ECO:0000313" key="3">
    <source>
        <dbReference type="EMBL" id="CAH2240590.1"/>
    </source>
</evidence>
<reference evidence="3" key="1">
    <citation type="submission" date="2022-03" db="EMBL/GenBank/DDBJ databases">
        <authorList>
            <person name="Lindestad O."/>
        </authorList>
    </citation>
    <scope>NUCLEOTIDE SEQUENCE</scope>
</reference>
<protein>
    <submittedName>
        <fullName evidence="3">Jg21064 protein</fullName>
    </submittedName>
</protein>
<organism evidence="3 4">
    <name type="scientific">Pararge aegeria aegeria</name>
    <dbReference type="NCBI Taxonomy" id="348720"/>
    <lineage>
        <taxon>Eukaryota</taxon>
        <taxon>Metazoa</taxon>
        <taxon>Ecdysozoa</taxon>
        <taxon>Arthropoda</taxon>
        <taxon>Hexapoda</taxon>
        <taxon>Insecta</taxon>
        <taxon>Pterygota</taxon>
        <taxon>Neoptera</taxon>
        <taxon>Endopterygota</taxon>
        <taxon>Lepidoptera</taxon>
        <taxon>Glossata</taxon>
        <taxon>Ditrysia</taxon>
        <taxon>Papilionoidea</taxon>
        <taxon>Nymphalidae</taxon>
        <taxon>Satyrinae</taxon>
        <taxon>Satyrini</taxon>
        <taxon>Parargina</taxon>
        <taxon>Pararge</taxon>
    </lineage>
</organism>
<dbReference type="PANTHER" id="PTHR24250">
    <property type="entry name" value="CHYMOTRYPSIN-RELATED"/>
    <property type="match status" value="1"/>
</dbReference>
<keyword evidence="1" id="KW-1015">Disulfide bond</keyword>
<dbReference type="InterPro" id="IPR001254">
    <property type="entry name" value="Trypsin_dom"/>
</dbReference>
<dbReference type="EMBL" id="CAKXAJ010025534">
    <property type="protein sequence ID" value="CAH2240590.1"/>
    <property type="molecule type" value="Genomic_DNA"/>
</dbReference>
<dbReference type="SUPFAM" id="SSF50494">
    <property type="entry name" value="Trypsin-like serine proteases"/>
    <property type="match status" value="1"/>
</dbReference>
<dbReference type="Gene3D" id="2.40.10.10">
    <property type="entry name" value="Trypsin-like serine proteases"/>
    <property type="match status" value="2"/>
</dbReference>